<proteinExistence type="inferred from homology"/>
<dbReference type="NCBIfam" id="TIGR00211">
    <property type="entry name" value="glyS"/>
    <property type="match status" value="1"/>
</dbReference>
<keyword evidence="13" id="KW-1185">Reference proteome</keyword>
<organism evidence="12 13">
    <name type="scientific">Texcoconibacillus texcoconensis</name>
    <dbReference type="NCBI Taxonomy" id="1095777"/>
    <lineage>
        <taxon>Bacteria</taxon>
        <taxon>Bacillati</taxon>
        <taxon>Bacillota</taxon>
        <taxon>Bacilli</taxon>
        <taxon>Bacillales</taxon>
        <taxon>Bacillaceae</taxon>
        <taxon>Texcoconibacillus</taxon>
    </lineage>
</organism>
<evidence type="ECO:0000256" key="2">
    <source>
        <dbReference type="ARBA" id="ARBA00008226"/>
    </source>
</evidence>
<comment type="caution">
    <text evidence="12">The sequence shown here is derived from an EMBL/GenBank/DDBJ whole genome shotgun (WGS) entry which is preliminary data.</text>
</comment>
<evidence type="ECO:0000256" key="4">
    <source>
        <dbReference type="ARBA" id="ARBA00022598"/>
    </source>
</evidence>
<evidence type="ECO:0000256" key="6">
    <source>
        <dbReference type="ARBA" id="ARBA00022840"/>
    </source>
</evidence>
<dbReference type="GO" id="GO:0004814">
    <property type="term" value="F:arginine-tRNA ligase activity"/>
    <property type="evidence" value="ECO:0007669"/>
    <property type="project" value="InterPro"/>
</dbReference>
<keyword evidence="5 10" id="KW-0547">Nucleotide-binding</keyword>
<dbReference type="Pfam" id="PF02092">
    <property type="entry name" value="tRNA_synt_2f"/>
    <property type="match status" value="1"/>
</dbReference>
<dbReference type="PANTHER" id="PTHR30075">
    <property type="entry name" value="GLYCYL-TRNA SYNTHETASE"/>
    <property type="match status" value="1"/>
</dbReference>
<dbReference type="AlphaFoldDB" id="A0A840QRF3"/>
<dbReference type="SUPFAM" id="SSF109604">
    <property type="entry name" value="HD-domain/PDEase-like"/>
    <property type="match status" value="1"/>
</dbReference>
<accession>A0A840QRF3</accession>
<evidence type="ECO:0000256" key="10">
    <source>
        <dbReference type="HAMAP-Rule" id="MF_00255"/>
    </source>
</evidence>
<dbReference type="GO" id="GO:0005524">
    <property type="term" value="F:ATP binding"/>
    <property type="evidence" value="ECO:0007669"/>
    <property type="project" value="UniProtKB-UniRule"/>
</dbReference>
<evidence type="ECO:0000313" key="13">
    <source>
        <dbReference type="Proteomes" id="UP000551878"/>
    </source>
</evidence>
<dbReference type="Pfam" id="PF05746">
    <property type="entry name" value="DALR_1"/>
    <property type="match status" value="1"/>
</dbReference>
<dbReference type="PANTHER" id="PTHR30075:SF2">
    <property type="entry name" value="GLYCINE--TRNA LIGASE, CHLOROPLASTIC_MITOCHONDRIAL 2"/>
    <property type="match status" value="1"/>
</dbReference>
<evidence type="ECO:0000256" key="5">
    <source>
        <dbReference type="ARBA" id="ARBA00022741"/>
    </source>
</evidence>
<keyword evidence="8 10" id="KW-0030">Aminoacyl-tRNA synthetase</keyword>
<dbReference type="EMBL" id="JACHHB010000009">
    <property type="protein sequence ID" value="MBB5173929.1"/>
    <property type="molecule type" value="Genomic_DNA"/>
</dbReference>
<comment type="subcellular location">
    <subcellularLocation>
        <location evidence="1 10">Cytoplasm</location>
    </subcellularLocation>
</comment>
<evidence type="ECO:0000256" key="8">
    <source>
        <dbReference type="ARBA" id="ARBA00023146"/>
    </source>
</evidence>
<evidence type="ECO:0000256" key="1">
    <source>
        <dbReference type="ARBA" id="ARBA00004496"/>
    </source>
</evidence>
<keyword evidence="6 10" id="KW-0067">ATP-binding</keyword>
<dbReference type="InterPro" id="IPR006194">
    <property type="entry name" value="Gly-tRNA-synth_heterodimer"/>
</dbReference>
<gene>
    <name evidence="10" type="primary">glyS</name>
    <name evidence="12" type="ORF">HNQ41_002119</name>
</gene>
<evidence type="ECO:0000313" key="12">
    <source>
        <dbReference type="EMBL" id="MBB5173929.1"/>
    </source>
</evidence>
<comment type="subunit">
    <text evidence="10">Tetramer of two alpha and two beta subunits.</text>
</comment>
<dbReference type="GO" id="GO:0005829">
    <property type="term" value="C:cytosol"/>
    <property type="evidence" value="ECO:0007669"/>
    <property type="project" value="TreeGrafter"/>
</dbReference>
<dbReference type="InterPro" id="IPR008909">
    <property type="entry name" value="DALR_anticod-bd"/>
</dbReference>
<keyword evidence="7 10" id="KW-0648">Protein biosynthesis</keyword>
<evidence type="ECO:0000256" key="7">
    <source>
        <dbReference type="ARBA" id="ARBA00022917"/>
    </source>
</evidence>
<name>A0A840QRF3_9BACI</name>
<comment type="catalytic activity">
    <reaction evidence="9 10">
        <text>tRNA(Gly) + glycine + ATP = glycyl-tRNA(Gly) + AMP + diphosphate</text>
        <dbReference type="Rhea" id="RHEA:16013"/>
        <dbReference type="Rhea" id="RHEA-COMP:9664"/>
        <dbReference type="Rhea" id="RHEA-COMP:9683"/>
        <dbReference type="ChEBI" id="CHEBI:30616"/>
        <dbReference type="ChEBI" id="CHEBI:33019"/>
        <dbReference type="ChEBI" id="CHEBI:57305"/>
        <dbReference type="ChEBI" id="CHEBI:78442"/>
        <dbReference type="ChEBI" id="CHEBI:78522"/>
        <dbReference type="ChEBI" id="CHEBI:456215"/>
        <dbReference type="EC" id="6.1.1.14"/>
    </reaction>
</comment>
<comment type="similarity">
    <text evidence="2 10">Belongs to the class-II aminoacyl-tRNA synthetase family.</text>
</comment>
<dbReference type="GO" id="GO:0004820">
    <property type="term" value="F:glycine-tRNA ligase activity"/>
    <property type="evidence" value="ECO:0007669"/>
    <property type="project" value="UniProtKB-UniRule"/>
</dbReference>
<dbReference type="RefSeq" id="WP_184664363.1">
    <property type="nucleotide sequence ID" value="NZ_JACHHB010000009.1"/>
</dbReference>
<feature type="domain" description="DALR anticodon binding" evidence="11">
    <location>
        <begin position="585"/>
        <end position="681"/>
    </location>
</feature>
<keyword evidence="3 10" id="KW-0963">Cytoplasm</keyword>
<evidence type="ECO:0000256" key="3">
    <source>
        <dbReference type="ARBA" id="ARBA00022490"/>
    </source>
</evidence>
<dbReference type="GO" id="GO:0006420">
    <property type="term" value="P:arginyl-tRNA aminoacylation"/>
    <property type="evidence" value="ECO:0007669"/>
    <property type="project" value="InterPro"/>
</dbReference>
<dbReference type="InterPro" id="IPR015944">
    <property type="entry name" value="Gly-tRNA-synth_bsu"/>
</dbReference>
<dbReference type="GO" id="GO:0006426">
    <property type="term" value="P:glycyl-tRNA aminoacylation"/>
    <property type="evidence" value="ECO:0007669"/>
    <property type="project" value="UniProtKB-UniRule"/>
</dbReference>
<protein>
    <recommendedName>
        <fullName evidence="10">Glycine--tRNA ligase beta subunit</fullName>
        <ecNumber evidence="10">6.1.1.14</ecNumber>
    </recommendedName>
    <alternativeName>
        <fullName evidence="10">Glycyl-tRNA synthetase beta subunit</fullName>
        <shortName evidence="10">GlyRS</shortName>
    </alternativeName>
</protein>
<keyword evidence="4 10" id="KW-0436">Ligase</keyword>
<evidence type="ECO:0000259" key="11">
    <source>
        <dbReference type="Pfam" id="PF05746"/>
    </source>
</evidence>
<dbReference type="PROSITE" id="PS50861">
    <property type="entry name" value="AA_TRNA_LIGASE_II_GLYAB"/>
    <property type="match status" value="1"/>
</dbReference>
<dbReference type="Proteomes" id="UP000551878">
    <property type="component" value="Unassembled WGS sequence"/>
</dbReference>
<dbReference type="HAMAP" id="MF_00255">
    <property type="entry name" value="Gly_tRNA_synth_beta"/>
    <property type="match status" value="1"/>
</dbReference>
<sequence>MSNRSFLLEIGLEEMPARFVDDAMHQLADRVTTWLGEHRISYGDVEKYATPRRLAVKVLEVAEYQEDLQEEARGPAKKIAQDENGEWTKAAQGFAKGQGVSVDELYFKEVKGESYVFVTKDFKGKETSALLSGLKSVVEQLTFPKNMKWNAYDLRYVRPIHWLVSLYGEEVIPMEITDISASNVTRGHRFLGGPSEIGHADEYETKLLQEFVIPEPNERKEAIRQQVGEIASREGWYVPIDEGLLNEVNQLVEYPTALYGHFDESFLRVPDDVLVTSMKEHQRYFPVHDDNGDLLPYFITVRNGDHRHLENVQKGNEKVLRARLADAEFFYNEDLKIRPDDAVNRLESIVYHEELGTLGDKVRRLRTISEQLADRLQLSSEEKQHLERAAHLSKFDLVTNMVDEFTELEGRMGEEYALKAGEAPEVAKAIVEHYSPKQAKDPVPKSTIGAVLSVADKLDTVIASFGIGVVPTGSQDPHGLRRQTAGVVQILLEQSWQIDVRDVTNDILEQLASRQLLKQEREEVAETVNEFIKQRVKNVLQERGVRYDLISAVLNGPIGRIDRVIEKAEFLQKRVEEEQFKSTVEAFSRVTNISKKSSHLVDVDSSLFTEEQEHVLHEKVQKVEQDISQAKEDADLEGEFAALESLTPVIHDYFDHIMVMTDEKRQRDNRLAQMTSCASLITSFADFQAIVFSS</sequence>
<dbReference type="EC" id="6.1.1.14" evidence="10"/>
<evidence type="ECO:0000256" key="9">
    <source>
        <dbReference type="ARBA" id="ARBA00047937"/>
    </source>
</evidence>
<dbReference type="PRINTS" id="PR01045">
    <property type="entry name" value="TRNASYNTHGB"/>
</dbReference>
<reference evidence="12 13" key="1">
    <citation type="submission" date="2020-08" db="EMBL/GenBank/DDBJ databases">
        <title>Genomic Encyclopedia of Type Strains, Phase IV (KMG-IV): sequencing the most valuable type-strain genomes for metagenomic binning, comparative biology and taxonomic classification.</title>
        <authorList>
            <person name="Goeker M."/>
        </authorList>
    </citation>
    <scope>NUCLEOTIDE SEQUENCE [LARGE SCALE GENOMIC DNA]</scope>
    <source>
        <strain evidence="12 13">DSM 24696</strain>
    </source>
</reference>